<dbReference type="EMBL" id="AY915858">
    <property type="protein sequence ID" value="AAX31079.1"/>
    <property type="molecule type" value="mRNA"/>
</dbReference>
<proteinExistence type="evidence at transcript level"/>
<reference evidence="1" key="2">
    <citation type="journal article" date="2006" name="PLoS Pathog.">
        <title>New perspectives on host-parasite interplay by comparative transcriptomic and proteomic analyses of Schistosoma japonicum.</title>
        <authorList>
            <person name="Liu F."/>
            <person name="Lu J."/>
            <person name="Hu W."/>
            <person name="Wang S.Y."/>
            <person name="Cui S.J."/>
            <person name="Chi M."/>
            <person name="Yan Q."/>
            <person name="Wang X.R."/>
            <person name="Song H.D."/>
            <person name="Xu X.N."/>
            <person name="Wang J.J."/>
            <person name="Zhang X.L."/>
            <person name="Zhang X."/>
            <person name="Wang Z.Q."/>
            <person name="Xue C.L."/>
            <person name="Brindley P.J."/>
            <person name="McManus D.P."/>
            <person name="Yang P.Y."/>
            <person name="Feng Z."/>
            <person name="Chen Z."/>
            <person name="Han Z.G."/>
        </authorList>
    </citation>
    <scope>NUCLEOTIDE SEQUENCE</scope>
</reference>
<dbReference type="AlphaFoldDB" id="Q5BQV7"/>
<accession>Q5BQV7</accession>
<evidence type="ECO:0000313" key="1">
    <source>
        <dbReference type="EMBL" id="AAX31079.1"/>
    </source>
</evidence>
<organism evidence="1">
    <name type="scientific">Schistosoma japonicum</name>
    <name type="common">Blood fluke</name>
    <dbReference type="NCBI Taxonomy" id="6182"/>
    <lineage>
        <taxon>Eukaryota</taxon>
        <taxon>Metazoa</taxon>
        <taxon>Spiralia</taxon>
        <taxon>Lophotrochozoa</taxon>
        <taxon>Platyhelminthes</taxon>
        <taxon>Trematoda</taxon>
        <taxon>Digenea</taxon>
        <taxon>Strigeidida</taxon>
        <taxon>Schistosomatoidea</taxon>
        <taxon>Schistosomatidae</taxon>
        <taxon>Schistosoma</taxon>
    </lineage>
</organism>
<sequence>MKTHSSFSFSVFPLLSSKGLEGDQCRLTVTSPKNPIRSVLLYLSEISRPRTSPSSFSAHTFHPLYPLSAAQSINWVD</sequence>
<reference evidence="1" key="1">
    <citation type="submission" date="2005-01" db="EMBL/GenBank/DDBJ databases">
        <authorList>
            <person name="Han Z."/>
        </authorList>
    </citation>
    <scope>NUCLEOTIDE SEQUENCE</scope>
</reference>
<name>Q5BQV7_SCHJA</name>
<protein>
    <submittedName>
        <fullName evidence="1">SJCHGC09792 protein</fullName>
    </submittedName>
</protein>